<gene>
    <name evidence="1" type="ORF">L7E55_08790</name>
</gene>
<dbReference type="Gene3D" id="3.40.30.10">
    <property type="entry name" value="Glutaredoxin"/>
    <property type="match status" value="1"/>
</dbReference>
<keyword evidence="2" id="KW-1185">Reference proteome</keyword>
<dbReference type="InterPro" id="IPR036249">
    <property type="entry name" value="Thioredoxin-like_sf"/>
</dbReference>
<proteinExistence type="predicted"/>
<organism evidence="1 2">
    <name type="scientific">Pelotomaculum isophthalicicum JI</name>
    <dbReference type="NCBI Taxonomy" id="947010"/>
    <lineage>
        <taxon>Bacteria</taxon>
        <taxon>Bacillati</taxon>
        <taxon>Bacillota</taxon>
        <taxon>Clostridia</taxon>
        <taxon>Eubacteriales</taxon>
        <taxon>Desulfotomaculaceae</taxon>
        <taxon>Pelotomaculum</taxon>
    </lineage>
</organism>
<sequence>MMKQIKSVDELIKLKEAALNKIKERQIGNKTTIVVNMGTCGIAAGAREVMMAIIDEIEKRNISNVIITQAGCAGLCEHEPMLAVIRPDKSQVIYGHLDKEKARRIVIEHVIHDKVVEECALAQQA</sequence>
<dbReference type="SUPFAM" id="SSF52833">
    <property type="entry name" value="Thioredoxin-like"/>
    <property type="match status" value="1"/>
</dbReference>
<name>A0A9X4GZ80_9FIRM</name>
<dbReference type="CDD" id="cd02980">
    <property type="entry name" value="TRX_Fd_family"/>
    <property type="match status" value="1"/>
</dbReference>
<dbReference type="AlphaFoldDB" id="A0A9X4GZ80"/>
<evidence type="ECO:0000313" key="1">
    <source>
        <dbReference type="EMBL" id="MDF9408452.1"/>
    </source>
</evidence>
<dbReference type="RefSeq" id="WP_277443776.1">
    <property type="nucleotide sequence ID" value="NZ_JAKOAV010000014.1"/>
</dbReference>
<accession>A0A9X4GZ80</accession>
<reference evidence="1" key="1">
    <citation type="submission" date="2022-02" db="EMBL/GenBank/DDBJ databases">
        <authorList>
            <person name="Leng L."/>
        </authorList>
    </citation>
    <scope>NUCLEOTIDE SEQUENCE</scope>
    <source>
        <strain evidence="1">JI</strain>
    </source>
</reference>
<dbReference type="Proteomes" id="UP001154312">
    <property type="component" value="Unassembled WGS sequence"/>
</dbReference>
<dbReference type="EMBL" id="JAKOAV010000014">
    <property type="protein sequence ID" value="MDF9408452.1"/>
    <property type="molecule type" value="Genomic_DNA"/>
</dbReference>
<comment type="caution">
    <text evidence="1">The sequence shown here is derived from an EMBL/GenBank/DDBJ whole genome shotgun (WGS) entry which is preliminary data.</text>
</comment>
<protein>
    <submittedName>
        <fullName evidence="1">(2Fe-2S) ferredoxin domain-containing protein</fullName>
    </submittedName>
</protein>
<evidence type="ECO:0000313" key="2">
    <source>
        <dbReference type="Proteomes" id="UP001154312"/>
    </source>
</evidence>